<dbReference type="PATRIC" id="fig|1121326.3.peg.3128"/>
<reference evidence="4 5" key="1">
    <citation type="submission" date="2016-04" db="EMBL/GenBank/DDBJ databases">
        <title>Genome sequence of Clostridium magnum DSM 2767.</title>
        <authorList>
            <person name="Poehlein A."/>
            <person name="Uhlig R."/>
            <person name="Fischer R."/>
            <person name="Bahl H."/>
            <person name="Daniel R."/>
        </authorList>
    </citation>
    <scope>NUCLEOTIDE SEQUENCE [LARGE SCALE GENOMIC DNA]</scope>
    <source>
        <strain evidence="4 5">DSM 2767</strain>
    </source>
</reference>
<dbReference type="PANTHER" id="PTHR43578:SF3">
    <property type="entry name" value="NADH-QUINONE OXIDOREDUCTASE SUBUNIT F"/>
    <property type="match status" value="1"/>
</dbReference>
<keyword evidence="3" id="KW-0411">Iron-sulfur</keyword>
<dbReference type="SUPFAM" id="SSF52833">
    <property type="entry name" value="Thioredoxin-like"/>
    <property type="match status" value="1"/>
</dbReference>
<dbReference type="NCBIfam" id="NF041612">
    <property type="entry name" value="fdxn_Clost"/>
    <property type="match status" value="1"/>
</dbReference>
<dbReference type="GO" id="GO:0046872">
    <property type="term" value="F:metal ion binding"/>
    <property type="evidence" value="ECO:0007669"/>
    <property type="project" value="UniProtKB-KW"/>
</dbReference>
<dbReference type="PANTHER" id="PTHR43578">
    <property type="entry name" value="NADH-QUINONE OXIDOREDUCTASE SUBUNIT F"/>
    <property type="match status" value="1"/>
</dbReference>
<dbReference type="GO" id="GO:0051536">
    <property type="term" value="F:iron-sulfur cluster binding"/>
    <property type="evidence" value="ECO:0007669"/>
    <property type="project" value="UniProtKB-KW"/>
</dbReference>
<dbReference type="CDD" id="cd02980">
    <property type="entry name" value="TRX_Fd_family"/>
    <property type="match status" value="1"/>
</dbReference>
<dbReference type="InterPro" id="IPR048109">
    <property type="entry name" value="Fdxn_Clost-type"/>
</dbReference>
<dbReference type="STRING" id="1121326.CLMAG_31010"/>
<organism evidence="4 5">
    <name type="scientific">Clostridium magnum DSM 2767</name>
    <dbReference type="NCBI Taxonomy" id="1121326"/>
    <lineage>
        <taxon>Bacteria</taxon>
        <taxon>Bacillati</taxon>
        <taxon>Bacillota</taxon>
        <taxon>Clostridia</taxon>
        <taxon>Eubacteriales</taxon>
        <taxon>Clostridiaceae</taxon>
        <taxon>Clostridium</taxon>
    </lineage>
</organism>
<evidence type="ECO:0000313" key="4">
    <source>
        <dbReference type="EMBL" id="KZL91342.1"/>
    </source>
</evidence>
<keyword evidence="2" id="KW-0408">Iron</keyword>
<dbReference type="OrthoDB" id="9800692at2"/>
<evidence type="ECO:0000256" key="3">
    <source>
        <dbReference type="ARBA" id="ARBA00023014"/>
    </source>
</evidence>
<name>A0A161YL85_9CLOT</name>
<dbReference type="RefSeq" id="WP_066623938.1">
    <property type="nucleotide sequence ID" value="NZ_FQXL01000005.1"/>
</dbReference>
<sequence>MVNPKYHIFVCTSCRTNGKQQGFCYSKKSVDIVNTFMEEIDSRDLTGEVMMTNTGCFGICSQGPIVVVYPEGVWYGAVTPDDVEEIMDKHIEGGEIVTRLQI</sequence>
<dbReference type="InterPro" id="IPR036249">
    <property type="entry name" value="Thioredoxin-like_sf"/>
</dbReference>
<keyword evidence="1" id="KW-0479">Metal-binding</keyword>
<dbReference type="Gene3D" id="3.40.30.10">
    <property type="entry name" value="Glutaredoxin"/>
    <property type="match status" value="1"/>
</dbReference>
<proteinExistence type="predicted"/>
<gene>
    <name evidence="4" type="ORF">CLMAG_31010</name>
</gene>
<dbReference type="AlphaFoldDB" id="A0A161YL85"/>
<evidence type="ECO:0000313" key="5">
    <source>
        <dbReference type="Proteomes" id="UP000076603"/>
    </source>
</evidence>
<dbReference type="EMBL" id="LWAE01000003">
    <property type="protein sequence ID" value="KZL91342.1"/>
    <property type="molecule type" value="Genomic_DNA"/>
</dbReference>
<protein>
    <submittedName>
        <fullName evidence="4">Ferredoxin, 2Fe-2S</fullName>
    </submittedName>
</protein>
<evidence type="ECO:0000256" key="2">
    <source>
        <dbReference type="ARBA" id="ARBA00023004"/>
    </source>
</evidence>
<accession>A0A161YL85</accession>
<dbReference type="Pfam" id="PF01257">
    <property type="entry name" value="2Fe-2S_thioredx"/>
    <property type="match status" value="1"/>
</dbReference>
<comment type="caution">
    <text evidence="4">The sequence shown here is derived from an EMBL/GenBank/DDBJ whole genome shotgun (WGS) entry which is preliminary data.</text>
</comment>
<dbReference type="Proteomes" id="UP000076603">
    <property type="component" value="Unassembled WGS sequence"/>
</dbReference>
<evidence type="ECO:0000256" key="1">
    <source>
        <dbReference type="ARBA" id="ARBA00022723"/>
    </source>
</evidence>
<keyword evidence="5" id="KW-1185">Reference proteome</keyword>